<evidence type="ECO:0000313" key="1">
    <source>
        <dbReference type="EMBL" id="TWR26906.1"/>
    </source>
</evidence>
<accession>A0A563U6C2</accession>
<dbReference type="EMBL" id="VOEI01000002">
    <property type="protein sequence ID" value="TWR26906.1"/>
    <property type="molecule type" value="Genomic_DNA"/>
</dbReference>
<dbReference type="RefSeq" id="WP_146270007.1">
    <property type="nucleotide sequence ID" value="NZ_VOEI01000002.1"/>
</dbReference>
<keyword evidence="2" id="KW-1185">Reference proteome</keyword>
<protein>
    <submittedName>
        <fullName evidence="1">Uncharacterized protein</fullName>
    </submittedName>
</protein>
<organism evidence="1 2">
    <name type="scientific">Mucilaginibacter achroorhodeus</name>
    <dbReference type="NCBI Taxonomy" id="2599294"/>
    <lineage>
        <taxon>Bacteria</taxon>
        <taxon>Pseudomonadati</taxon>
        <taxon>Bacteroidota</taxon>
        <taxon>Sphingobacteriia</taxon>
        <taxon>Sphingobacteriales</taxon>
        <taxon>Sphingobacteriaceae</taxon>
        <taxon>Mucilaginibacter</taxon>
    </lineage>
</organism>
<reference evidence="1 2" key="1">
    <citation type="submission" date="2019-07" db="EMBL/GenBank/DDBJ databases">
        <authorList>
            <person name="Kim J."/>
        </authorList>
    </citation>
    <scope>NUCLEOTIDE SEQUENCE [LARGE SCALE GENOMIC DNA]</scope>
    <source>
        <strain evidence="1 2">MJ1a</strain>
    </source>
</reference>
<sequence>MASTDKALEVLQETLTSLESGLIDSTTIINSTYKEAVALANKAHKDAIALAEKTKKDSLSKFTSEKLEITKIKTAIKALTGDTSKTVKPKETKRQPKNWNDKIAAAYKELPEGSPRKDVIKKVAELFPEVDLSKDKVNLNAAIGTYNRANGIEPKK</sequence>
<evidence type="ECO:0000313" key="2">
    <source>
        <dbReference type="Proteomes" id="UP000318010"/>
    </source>
</evidence>
<gene>
    <name evidence="1" type="ORF">FPZ42_07680</name>
</gene>
<proteinExistence type="predicted"/>
<comment type="caution">
    <text evidence="1">The sequence shown here is derived from an EMBL/GenBank/DDBJ whole genome shotgun (WGS) entry which is preliminary data.</text>
</comment>
<name>A0A563U6C2_9SPHI</name>
<dbReference type="Proteomes" id="UP000318010">
    <property type="component" value="Unassembled WGS sequence"/>
</dbReference>
<dbReference type="AlphaFoldDB" id="A0A563U6C2"/>